<dbReference type="OrthoDB" id="691503at2"/>
<evidence type="ECO:0000313" key="2">
    <source>
        <dbReference type="EMBL" id="PTQ96590.1"/>
    </source>
</evidence>
<keyword evidence="3" id="KW-1185">Reference proteome</keyword>
<comment type="caution">
    <text evidence="2">The sequence shown here is derived from an EMBL/GenBank/DDBJ whole genome shotgun (WGS) entry which is preliminary data.</text>
</comment>
<dbReference type="Pfam" id="PF16318">
    <property type="entry name" value="DUF4957"/>
    <property type="match status" value="1"/>
</dbReference>
<dbReference type="Proteomes" id="UP000244168">
    <property type="component" value="Unassembled WGS sequence"/>
</dbReference>
<protein>
    <submittedName>
        <fullName evidence="2">Uncharacterized protein DUF5123</fullName>
    </submittedName>
</protein>
<dbReference type="AlphaFoldDB" id="A0A2T5J944"/>
<dbReference type="SUPFAM" id="SSF49265">
    <property type="entry name" value="Fibronectin type III"/>
    <property type="match status" value="1"/>
</dbReference>
<sequence>MVTNQSLINMKNSVKTKYTLVVAALALLAGLAGCKKMNTSDISGPERLFKPGAVKVSAGQTAAQVTWTNSILTSGGKYTYTAQFSRDTTFATVDFTMKSDTTGVTATNDSLKVRTKYWVRVKTNAYQNQPESKWAESSAFQISGEQYFLAVRELEIKETSVTLRFTNTPGLSKITLTPAQGAATDVALSAADLTAGLKVITGLNANTAYNAELYAGTKSKGYTTFTTLPLTVYTTILNAGADLNAAVSAAANGDVIGLNPGTYTASATNTIFLLKNVTIKSTSGNPSDTKVLFKEFTLKGNGAGLKLSGIECDGAGTAAYFINLTGAVADADAATFSNVTVENCYVHNITTCFLRANRAALAAHKIDYIKVTNTVAYDNAVSSYDFFTLDKLTFNSLSVTKSTFYNLSRSLVNSTTTQPAGTPAPSISFDRCTINNLGTDASKYVLVDVNANPATIAFTNCIMGNVPRSGGVAAAAIRGSASTITFSNNNEFKFVTTPGGTTAITLPTNAAFNQTVDPGWTATTTDFTLAQDSPLRIASPTAGPIGDPRWAY</sequence>
<dbReference type="InterPro" id="IPR013783">
    <property type="entry name" value="Ig-like_fold"/>
</dbReference>
<dbReference type="InterPro" id="IPR032530">
    <property type="entry name" value="DUF4957"/>
</dbReference>
<organism evidence="2 3">
    <name type="scientific">Mucilaginibacter yixingensis</name>
    <dbReference type="NCBI Taxonomy" id="1295612"/>
    <lineage>
        <taxon>Bacteria</taxon>
        <taxon>Pseudomonadati</taxon>
        <taxon>Bacteroidota</taxon>
        <taxon>Sphingobacteriia</taxon>
        <taxon>Sphingobacteriales</taxon>
        <taxon>Sphingobacteriaceae</taxon>
        <taxon>Mucilaginibacter</taxon>
    </lineage>
</organism>
<dbReference type="SUPFAM" id="SSF51126">
    <property type="entry name" value="Pectin lyase-like"/>
    <property type="match status" value="1"/>
</dbReference>
<reference evidence="2 3" key="1">
    <citation type="submission" date="2018-04" db="EMBL/GenBank/DDBJ databases">
        <title>Genomic Encyclopedia of Archaeal and Bacterial Type Strains, Phase II (KMG-II): from individual species to whole genera.</title>
        <authorList>
            <person name="Goeker M."/>
        </authorList>
    </citation>
    <scope>NUCLEOTIDE SEQUENCE [LARGE SCALE GENOMIC DNA]</scope>
    <source>
        <strain evidence="2 3">DSM 26809</strain>
    </source>
</reference>
<name>A0A2T5J944_9SPHI</name>
<dbReference type="EMBL" id="QAOQ01000004">
    <property type="protein sequence ID" value="PTQ96590.1"/>
    <property type="molecule type" value="Genomic_DNA"/>
</dbReference>
<dbReference type="Gene3D" id="2.160.20.10">
    <property type="entry name" value="Single-stranded right-handed beta-helix, Pectin lyase-like"/>
    <property type="match status" value="1"/>
</dbReference>
<gene>
    <name evidence="2" type="ORF">C8P68_10475</name>
</gene>
<dbReference type="InterPro" id="IPR012334">
    <property type="entry name" value="Pectin_lyas_fold"/>
</dbReference>
<dbReference type="InterPro" id="IPR036116">
    <property type="entry name" value="FN3_sf"/>
</dbReference>
<dbReference type="InterPro" id="IPR011050">
    <property type="entry name" value="Pectin_lyase_fold/virulence"/>
</dbReference>
<proteinExistence type="predicted"/>
<evidence type="ECO:0000259" key="1">
    <source>
        <dbReference type="Pfam" id="PF16318"/>
    </source>
</evidence>
<feature type="domain" description="DUF4957" evidence="1">
    <location>
        <begin position="261"/>
        <end position="406"/>
    </location>
</feature>
<accession>A0A2T5J944</accession>
<evidence type="ECO:0000313" key="3">
    <source>
        <dbReference type="Proteomes" id="UP000244168"/>
    </source>
</evidence>
<dbReference type="Gene3D" id="2.60.40.10">
    <property type="entry name" value="Immunoglobulins"/>
    <property type="match status" value="1"/>
</dbReference>